<dbReference type="PANTHER" id="PTHR10696">
    <property type="entry name" value="GAMMA-BUTYROBETAINE HYDROXYLASE-RELATED"/>
    <property type="match status" value="1"/>
</dbReference>
<dbReference type="OrthoDB" id="406634at2759"/>
<evidence type="ECO:0000256" key="10">
    <source>
        <dbReference type="ARBA" id="ARBA00023002"/>
    </source>
</evidence>
<evidence type="ECO:0000256" key="8">
    <source>
        <dbReference type="ARBA" id="ARBA00022873"/>
    </source>
</evidence>
<evidence type="ECO:0000256" key="5">
    <source>
        <dbReference type="ARBA" id="ARBA00008654"/>
    </source>
</evidence>
<reference evidence="17" key="1">
    <citation type="thesis" date="2020" institute="ProQuest LLC" country="789 East Eisenhower Parkway, Ann Arbor, MI, USA">
        <title>Comparative Genomics and Chromosome Evolution.</title>
        <authorList>
            <person name="Mudd A.B."/>
        </authorList>
    </citation>
    <scope>NUCLEOTIDE SEQUENCE</scope>
    <source>
        <strain evidence="17">Female2</strain>
        <tissue evidence="17">Blood</tissue>
    </source>
</reference>
<dbReference type="InterPro" id="IPR050411">
    <property type="entry name" value="AlphaKG_dependent_hydroxylases"/>
</dbReference>
<dbReference type="GO" id="GO:0005506">
    <property type="term" value="F:iron ion binding"/>
    <property type="evidence" value="ECO:0007669"/>
    <property type="project" value="InterPro"/>
</dbReference>
<feature type="domain" description="Gamma-butyrobetaine hydroxylase-like N-terminal" evidence="16">
    <location>
        <begin position="67"/>
        <end position="146"/>
    </location>
</feature>
<dbReference type="InterPro" id="IPR012775">
    <property type="entry name" value="GBBH-like"/>
</dbReference>
<feature type="domain" description="TauD/TfdA-like" evidence="15">
    <location>
        <begin position="179"/>
        <end position="421"/>
    </location>
</feature>
<evidence type="ECO:0000256" key="3">
    <source>
        <dbReference type="ARBA" id="ARBA00002906"/>
    </source>
</evidence>
<dbReference type="CDD" id="cd00250">
    <property type="entry name" value="CAS_like"/>
    <property type="match status" value="1"/>
</dbReference>
<proteinExistence type="inferred from homology"/>
<dbReference type="FunFam" id="3.60.130.10:FF:000001">
    <property type="entry name" value="Trimethyllysine dioxygenase, mitochondrial"/>
    <property type="match status" value="1"/>
</dbReference>
<keyword evidence="7" id="KW-0479">Metal-binding</keyword>
<dbReference type="Gene3D" id="3.30.2020.30">
    <property type="match status" value="1"/>
</dbReference>
<evidence type="ECO:0000256" key="1">
    <source>
        <dbReference type="ARBA" id="ARBA00001954"/>
    </source>
</evidence>
<comment type="caution">
    <text evidence="17">The sequence shown here is derived from an EMBL/GenBank/DDBJ whole genome shotgun (WGS) entry which is preliminary data.</text>
</comment>
<dbReference type="InterPro" id="IPR042098">
    <property type="entry name" value="TauD-like_sf"/>
</dbReference>
<protein>
    <recommendedName>
        <fullName evidence="6">gamma-butyrobetaine dioxygenase</fullName>
        <ecNumber evidence="6">1.14.11.1</ecNumber>
    </recommendedName>
    <alternativeName>
        <fullName evidence="12">Gamma-butyrobetaine hydroxylase</fullName>
    </alternativeName>
    <alternativeName>
        <fullName evidence="13">Gamma-butyrobetaine,2-oxoglutarate dioxygenase</fullName>
    </alternativeName>
</protein>
<comment type="cofactor">
    <cofactor evidence="2">
        <name>L-ascorbate</name>
        <dbReference type="ChEBI" id="CHEBI:38290"/>
    </cofactor>
</comment>
<dbReference type="Pfam" id="PF06155">
    <property type="entry name" value="GBBH-like_N"/>
    <property type="match status" value="1"/>
</dbReference>
<keyword evidence="10" id="KW-0560">Oxidoreductase</keyword>
<dbReference type="InterPro" id="IPR038492">
    <property type="entry name" value="GBBH-like_N_sf"/>
</dbReference>
<accession>A0A8T2J1S0</accession>
<evidence type="ECO:0000256" key="13">
    <source>
        <dbReference type="ARBA" id="ARBA00033412"/>
    </source>
</evidence>
<comment type="function">
    <text evidence="3">Catalyzes the formation of L-carnitine from gamma-butyrobetaine.</text>
</comment>
<dbReference type="Pfam" id="PF02668">
    <property type="entry name" value="TauD"/>
    <property type="match status" value="1"/>
</dbReference>
<evidence type="ECO:0000256" key="2">
    <source>
        <dbReference type="ARBA" id="ARBA00001961"/>
    </source>
</evidence>
<evidence type="ECO:0000256" key="4">
    <source>
        <dbReference type="ARBA" id="ARBA00005022"/>
    </source>
</evidence>
<comment type="cofactor">
    <cofactor evidence="1">
        <name>Fe(2+)</name>
        <dbReference type="ChEBI" id="CHEBI:29033"/>
    </cofactor>
</comment>
<dbReference type="AlphaFoldDB" id="A0A8T2J1S0"/>
<keyword evidence="11" id="KW-0408">Iron</keyword>
<evidence type="ECO:0000259" key="16">
    <source>
        <dbReference type="Pfam" id="PF06155"/>
    </source>
</evidence>
<dbReference type="GO" id="GO:0045329">
    <property type="term" value="P:carnitine biosynthetic process"/>
    <property type="evidence" value="ECO:0007669"/>
    <property type="project" value="UniProtKB-KW"/>
</dbReference>
<evidence type="ECO:0000256" key="14">
    <source>
        <dbReference type="ARBA" id="ARBA00049149"/>
    </source>
</evidence>
<comment type="pathway">
    <text evidence="4">Amine and polyamine biosynthesis; carnitine biosynthesis.</text>
</comment>
<dbReference type="NCBIfam" id="TIGR02409">
    <property type="entry name" value="carnitine_bodg"/>
    <property type="match status" value="1"/>
</dbReference>
<evidence type="ECO:0000259" key="15">
    <source>
        <dbReference type="Pfam" id="PF02668"/>
    </source>
</evidence>
<dbReference type="FunFam" id="3.30.2020.30:FF:000002">
    <property type="entry name" value="Putative gamma-butyrobetaine dioxygenase"/>
    <property type="match status" value="1"/>
</dbReference>
<keyword evidence="8" id="KW-0124">Carnitine biosynthesis</keyword>
<keyword evidence="18" id="KW-1185">Reference proteome</keyword>
<evidence type="ECO:0000256" key="9">
    <source>
        <dbReference type="ARBA" id="ARBA00022964"/>
    </source>
</evidence>
<evidence type="ECO:0000256" key="7">
    <source>
        <dbReference type="ARBA" id="ARBA00022723"/>
    </source>
</evidence>
<evidence type="ECO:0000256" key="11">
    <source>
        <dbReference type="ARBA" id="ARBA00023004"/>
    </source>
</evidence>
<dbReference type="SUPFAM" id="SSF51197">
    <property type="entry name" value="Clavaminate synthase-like"/>
    <property type="match status" value="1"/>
</dbReference>
<comment type="similarity">
    <text evidence="5">Belongs to the gamma-BBH/TMLD family.</text>
</comment>
<name>A0A8T2J1S0_9PIPI</name>
<dbReference type="Proteomes" id="UP000812440">
    <property type="component" value="Chromosome 4"/>
</dbReference>
<dbReference type="EC" id="1.14.11.1" evidence="6"/>
<evidence type="ECO:0000313" key="18">
    <source>
        <dbReference type="Proteomes" id="UP000812440"/>
    </source>
</evidence>
<dbReference type="GO" id="GO:0005739">
    <property type="term" value="C:mitochondrion"/>
    <property type="evidence" value="ECO:0007669"/>
    <property type="project" value="TreeGrafter"/>
</dbReference>
<evidence type="ECO:0000313" key="17">
    <source>
        <dbReference type="EMBL" id="KAG8438222.1"/>
    </source>
</evidence>
<dbReference type="InterPro" id="IPR010376">
    <property type="entry name" value="GBBH-like_N"/>
</dbReference>
<dbReference type="PANTHER" id="PTHR10696:SF33">
    <property type="entry name" value="GAMMA-BUTYROBETAINE DIOXYGENASE"/>
    <property type="match status" value="1"/>
</dbReference>
<dbReference type="InterPro" id="IPR003819">
    <property type="entry name" value="TauD/TfdA-like"/>
</dbReference>
<dbReference type="GO" id="GO:0008336">
    <property type="term" value="F:gamma-butyrobetaine dioxygenase activity"/>
    <property type="evidence" value="ECO:0007669"/>
    <property type="project" value="UniProtKB-EC"/>
</dbReference>
<evidence type="ECO:0000256" key="6">
    <source>
        <dbReference type="ARBA" id="ARBA00012270"/>
    </source>
</evidence>
<dbReference type="Gene3D" id="3.60.130.10">
    <property type="entry name" value="Clavaminate synthase-like"/>
    <property type="match status" value="1"/>
</dbReference>
<evidence type="ECO:0000256" key="12">
    <source>
        <dbReference type="ARBA" id="ARBA00030584"/>
    </source>
</evidence>
<keyword evidence="9" id="KW-0223">Dioxygenase</keyword>
<comment type="catalytic activity">
    <reaction evidence="14">
        <text>4-(trimethylamino)butanoate + 2-oxoglutarate + O2 = carnitine + succinate + CO2</text>
        <dbReference type="Rhea" id="RHEA:24028"/>
        <dbReference type="ChEBI" id="CHEBI:15379"/>
        <dbReference type="ChEBI" id="CHEBI:16244"/>
        <dbReference type="ChEBI" id="CHEBI:16526"/>
        <dbReference type="ChEBI" id="CHEBI:16810"/>
        <dbReference type="ChEBI" id="CHEBI:17126"/>
        <dbReference type="ChEBI" id="CHEBI:30031"/>
        <dbReference type="EC" id="1.14.11.1"/>
    </reaction>
</comment>
<gene>
    <name evidence="17" type="ORF">GDO86_008784</name>
</gene>
<sequence length="442" mass="50762">MWGKFAKQLLKSKVLRCSVSEKVQRSSHFPSECFLQSIRCQHQAGVLLEELAAPSVAMIQNVEALSVDRFLRVHWEDGNQSLYPFVWLRDNCQCPECFLHSAKARKLPIENLDVDTGIGDVKLTNSKKVSITWPDAHHSEFHAHWLKKRCFSKRSRTEMQEELFLPEHLYWGSNLDIPTMSYDDILNNDQSAYNWLCALKKVGIVLLEGAPIKQGELVNLGKRIGYMRLTFYGYTWQVQDKVDANNVAYTAGKLSLHTDYPAIQYPPGVQFLHCLKQAKTGGESVVVDGFHVCQRLREQNPEAFRILTSTQIDFTDTGVDYCDFALQSKHSIIELDPNGSLLRINFNNATRDSVLNITAEQVQPFYSSLKEFVSLMNQPENTFCYKMKPGQVVTFDNWRILHGRRSYQSGTDISRHLEGSYLDWDVVLSRMRNLKKKLQPDN</sequence>
<dbReference type="EMBL" id="JAACNH010000007">
    <property type="protein sequence ID" value="KAG8438222.1"/>
    <property type="molecule type" value="Genomic_DNA"/>
</dbReference>
<organism evidence="17 18">
    <name type="scientific">Hymenochirus boettgeri</name>
    <name type="common">Congo dwarf clawed frog</name>
    <dbReference type="NCBI Taxonomy" id="247094"/>
    <lineage>
        <taxon>Eukaryota</taxon>
        <taxon>Metazoa</taxon>
        <taxon>Chordata</taxon>
        <taxon>Craniata</taxon>
        <taxon>Vertebrata</taxon>
        <taxon>Euteleostomi</taxon>
        <taxon>Amphibia</taxon>
        <taxon>Batrachia</taxon>
        <taxon>Anura</taxon>
        <taxon>Pipoidea</taxon>
        <taxon>Pipidae</taxon>
        <taxon>Pipinae</taxon>
        <taxon>Hymenochirus</taxon>
    </lineage>
</organism>